<dbReference type="EMBL" id="WTYO01000003">
    <property type="protein sequence ID" value="MXO69032.1"/>
    <property type="molecule type" value="Genomic_DNA"/>
</dbReference>
<reference evidence="1 2" key="1">
    <citation type="submission" date="2019-12" db="EMBL/GenBank/DDBJ databases">
        <title>Genomic-based taxomic classification of the family Erythrobacteraceae.</title>
        <authorList>
            <person name="Xu L."/>
        </authorList>
    </citation>
    <scope>NUCLEOTIDE SEQUENCE [LARGE SCALE GENOMIC DNA]</scope>
    <source>
        <strain evidence="1 2">H32</strain>
    </source>
</reference>
<gene>
    <name evidence="1" type="ORF">GRI72_09365</name>
</gene>
<dbReference type="InterPro" id="IPR009899">
    <property type="entry name" value="ArdA"/>
</dbReference>
<sequence length="165" mass="18953">MTTFFAQPYSIDATGFYFETAHDFQEAAKANRDRWGQQVEEYEIQFIDGETIDAALARAYDINQANLSEVIDFIDMAEEHEKIALIIAIGECGYDSSCNINDIDLDVYQMDSLRELAEQFIEEGLFGEIPDRLRFYLDMDLIARDLGMDYAETEIAGTRYVYRCG</sequence>
<protein>
    <submittedName>
        <fullName evidence="1">Antirestriction protein ArdA</fullName>
    </submittedName>
</protein>
<organism evidence="1 2">
    <name type="scientific">Pelagerythrobacter marinus</name>
    <dbReference type="NCBI Taxonomy" id="538382"/>
    <lineage>
        <taxon>Bacteria</taxon>
        <taxon>Pseudomonadati</taxon>
        <taxon>Pseudomonadota</taxon>
        <taxon>Alphaproteobacteria</taxon>
        <taxon>Sphingomonadales</taxon>
        <taxon>Erythrobacteraceae</taxon>
        <taxon>Pelagerythrobacter</taxon>
    </lineage>
</organism>
<dbReference type="Gene3D" id="1.10.10.1190">
    <property type="entry name" value="Antirestriction protein ArdA, domain 3"/>
    <property type="match status" value="1"/>
</dbReference>
<name>A0ABW9UZZ9_9SPHN</name>
<dbReference type="RefSeq" id="WP_160733622.1">
    <property type="nucleotide sequence ID" value="NZ_WTYO01000003.1"/>
</dbReference>
<dbReference type="InterPro" id="IPR041893">
    <property type="entry name" value="ArdA_dom3"/>
</dbReference>
<dbReference type="Proteomes" id="UP000444401">
    <property type="component" value="Unassembled WGS sequence"/>
</dbReference>
<comment type="caution">
    <text evidence="1">The sequence shown here is derived from an EMBL/GenBank/DDBJ whole genome shotgun (WGS) entry which is preliminary data.</text>
</comment>
<accession>A0ABW9UZZ9</accession>
<dbReference type="Pfam" id="PF07275">
    <property type="entry name" value="ArdA"/>
    <property type="match status" value="1"/>
</dbReference>
<evidence type="ECO:0000313" key="1">
    <source>
        <dbReference type="EMBL" id="MXO69032.1"/>
    </source>
</evidence>
<evidence type="ECO:0000313" key="2">
    <source>
        <dbReference type="Proteomes" id="UP000444401"/>
    </source>
</evidence>
<proteinExistence type="predicted"/>
<keyword evidence="2" id="KW-1185">Reference proteome</keyword>